<keyword evidence="3" id="KW-0687">Ribonucleoprotein</keyword>
<sequence>MRDVVLPVTNWEQEDKGTVTIAGDIFDVPIRKDIVHHVVKWQRAKRRKGTHSTKTRGEVAGSTRKIHKQKGTGKARHGSRRAPQFRGGGVAHGPKPRSYEYKLNKKVRRLGLKIALSARVAERKLMLFDNVDLPTHKTRQLMKLVPNLGCRRVLIVDGVEKMGREITLACRNVKEVNVIPAKGLNVYSILLHDTLVMSVAAVREIEDRLHTPINR</sequence>
<dbReference type="InterPro" id="IPR023574">
    <property type="entry name" value="Ribosomal_uL4_dom_sf"/>
</dbReference>
<dbReference type="KEGG" id="smo:SELMODRAFT_227946"/>
<dbReference type="HOGENOM" id="CLU_041575_5_1_1"/>
<gene>
    <name evidence="6" type="ORF">SELMODRAFT_227946</name>
</gene>
<keyword evidence="7" id="KW-1185">Reference proteome</keyword>
<evidence type="ECO:0000313" key="6">
    <source>
        <dbReference type="EMBL" id="EFJ28975.1"/>
    </source>
</evidence>
<comment type="similarity">
    <text evidence="1">Belongs to the universal ribosomal protein uL4 family.</text>
</comment>
<evidence type="ECO:0000256" key="4">
    <source>
        <dbReference type="ARBA" id="ARBA00040565"/>
    </source>
</evidence>
<dbReference type="InterPro" id="IPR002136">
    <property type="entry name" value="Ribosomal_uL4"/>
</dbReference>
<dbReference type="Pfam" id="PF00573">
    <property type="entry name" value="Ribosomal_L4"/>
    <property type="match status" value="1"/>
</dbReference>
<dbReference type="InParanoid" id="D8RG41"/>
<dbReference type="HAMAP" id="MF_01328_B">
    <property type="entry name" value="Ribosomal_uL4_B"/>
    <property type="match status" value="1"/>
</dbReference>
<dbReference type="GO" id="GO:0006412">
    <property type="term" value="P:translation"/>
    <property type="evidence" value="ECO:0007669"/>
    <property type="project" value="InterPro"/>
</dbReference>
<feature type="compositionally biased region" description="Basic residues" evidence="5">
    <location>
        <begin position="43"/>
        <end position="54"/>
    </location>
</feature>
<evidence type="ECO:0000313" key="7">
    <source>
        <dbReference type="Proteomes" id="UP000001514"/>
    </source>
</evidence>
<dbReference type="eggNOG" id="KOG1624">
    <property type="taxonomic scope" value="Eukaryota"/>
</dbReference>
<evidence type="ECO:0000256" key="5">
    <source>
        <dbReference type="SAM" id="MobiDB-lite"/>
    </source>
</evidence>
<evidence type="ECO:0000256" key="2">
    <source>
        <dbReference type="ARBA" id="ARBA00022980"/>
    </source>
</evidence>
<feature type="region of interest" description="Disordered" evidence="5">
    <location>
        <begin position="43"/>
        <end position="97"/>
    </location>
</feature>
<dbReference type="GO" id="GO:0003735">
    <property type="term" value="F:structural constituent of ribosome"/>
    <property type="evidence" value="ECO:0000318"/>
    <property type="project" value="GO_Central"/>
</dbReference>
<dbReference type="OrthoDB" id="275876at2759"/>
<dbReference type="NCBIfam" id="TIGR03953">
    <property type="entry name" value="rplD_bact"/>
    <property type="match status" value="1"/>
</dbReference>
<dbReference type="InterPro" id="IPR013005">
    <property type="entry name" value="Ribosomal_uL4-like"/>
</dbReference>
<dbReference type="AlphaFoldDB" id="D8RG41"/>
<evidence type="ECO:0000256" key="1">
    <source>
        <dbReference type="ARBA" id="ARBA00010528"/>
    </source>
</evidence>
<dbReference type="EMBL" id="GL377578">
    <property type="protein sequence ID" value="EFJ28975.1"/>
    <property type="molecule type" value="Genomic_DNA"/>
</dbReference>
<dbReference type="PANTHER" id="PTHR10746:SF6">
    <property type="entry name" value="LARGE RIBOSOMAL SUBUNIT PROTEIN UL4M"/>
    <property type="match status" value="1"/>
</dbReference>
<organism evidence="7">
    <name type="scientific">Selaginella moellendorffii</name>
    <name type="common">Spikemoss</name>
    <dbReference type="NCBI Taxonomy" id="88036"/>
    <lineage>
        <taxon>Eukaryota</taxon>
        <taxon>Viridiplantae</taxon>
        <taxon>Streptophyta</taxon>
        <taxon>Embryophyta</taxon>
        <taxon>Tracheophyta</taxon>
        <taxon>Lycopodiopsida</taxon>
        <taxon>Selaginellales</taxon>
        <taxon>Selaginellaceae</taxon>
        <taxon>Selaginella</taxon>
    </lineage>
</organism>
<evidence type="ECO:0000256" key="3">
    <source>
        <dbReference type="ARBA" id="ARBA00023274"/>
    </source>
</evidence>
<dbReference type="OMA" id="WIENTDA"/>
<reference evidence="6 7" key="1">
    <citation type="journal article" date="2011" name="Science">
        <title>The Selaginella genome identifies genetic changes associated with the evolution of vascular plants.</title>
        <authorList>
            <person name="Banks J.A."/>
            <person name="Nishiyama T."/>
            <person name="Hasebe M."/>
            <person name="Bowman J.L."/>
            <person name="Gribskov M."/>
            <person name="dePamphilis C."/>
            <person name="Albert V.A."/>
            <person name="Aono N."/>
            <person name="Aoyama T."/>
            <person name="Ambrose B.A."/>
            <person name="Ashton N.W."/>
            <person name="Axtell M.J."/>
            <person name="Barker E."/>
            <person name="Barker M.S."/>
            <person name="Bennetzen J.L."/>
            <person name="Bonawitz N.D."/>
            <person name="Chapple C."/>
            <person name="Cheng C."/>
            <person name="Correa L.G."/>
            <person name="Dacre M."/>
            <person name="DeBarry J."/>
            <person name="Dreyer I."/>
            <person name="Elias M."/>
            <person name="Engstrom E.M."/>
            <person name="Estelle M."/>
            <person name="Feng L."/>
            <person name="Finet C."/>
            <person name="Floyd S.K."/>
            <person name="Frommer W.B."/>
            <person name="Fujita T."/>
            <person name="Gramzow L."/>
            <person name="Gutensohn M."/>
            <person name="Harholt J."/>
            <person name="Hattori M."/>
            <person name="Heyl A."/>
            <person name="Hirai T."/>
            <person name="Hiwatashi Y."/>
            <person name="Ishikawa M."/>
            <person name="Iwata M."/>
            <person name="Karol K.G."/>
            <person name="Koehler B."/>
            <person name="Kolukisaoglu U."/>
            <person name="Kubo M."/>
            <person name="Kurata T."/>
            <person name="Lalonde S."/>
            <person name="Li K."/>
            <person name="Li Y."/>
            <person name="Litt A."/>
            <person name="Lyons E."/>
            <person name="Manning G."/>
            <person name="Maruyama T."/>
            <person name="Michael T.P."/>
            <person name="Mikami K."/>
            <person name="Miyazaki S."/>
            <person name="Morinaga S."/>
            <person name="Murata T."/>
            <person name="Mueller-Roeber B."/>
            <person name="Nelson D.R."/>
            <person name="Obara M."/>
            <person name="Oguri Y."/>
            <person name="Olmstead R.G."/>
            <person name="Onodera N."/>
            <person name="Petersen B.L."/>
            <person name="Pils B."/>
            <person name="Prigge M."/>
            <person name="Rensing S.A."/>
            <person name="Riano-Pachon D.M."/>
            <person name="Roberts A.W."/>
            <person name="Sato Y."/>
            <person name="Scheller H.V."/>
            <person name="Schulz B."/>
            <person name="Schulz C."/>
            <person name="Shakirov E.V."/>
            <person name="Shibagaki N."/>
            <person name="Shinohara N."/>
            <person name="Shippen D.E."/>
            <person name="Soerensen I."/>
            <person name="Sotooka R."/>
            <person name="Sugimoto N."/>
            <person name="Sugita M."/>
            <person name="Sumikawa N."/>
            <person name="Tanurdzic M."/>
            <person name="Theissen G."/>
            <person name="Ulvskov P."/>
            <person name="Wakazuki S."/>
            <person name="Weng J.K."/>
            <person name="Willats W.W."/>
            <person name="Wipf D."/>
            <person name="Wolf P.G."/>
            <person name="Yang L."/>
            <person name="Zimmer A.D."/>
            <person name="Zhu Q."/>
            <person name="Mitros T."/>
            <person name="Hellsten U."/>
            <person name="Loque D."/>
            <person name="Otillar R."/>
            <person name="Salamov A."/>
            <person name="Schmutz J."/>
            <person name="Shapiro H."/>
            <person name="Lindquist E."/>
            <person name="Lucas S."/>
            <person name="Rokhsar D."/>
            <person name="Grigoriev I.V."/>
        </authorList>
    </citation>
    <scope>NUCLEOTIDE SEQUENCE [LARGE SCALE GENOMIC DNA]</scope>
</reference>
<dbReference type="Gramene" id="EFJ28975">
    <property type="protein sequence ID" value="EFJ28975"/>
    <property type="gene ID" value="SELMODRAFT_227946"/>
</dbReference>
<dbReference type="STRING" id="88036.D8RG41"/>
<dbReference type="Proteomes" id="UP000001514">
    <property type="component" value="Unassembled WGS sequence"/>
</dbReference>
<dbReference type="FunCoup" id="D8RG41">
    <property type="interactions" value="3359"/>
</dbReference>
<feature type="compositionally biased region" description="Basic residues" evidence="5">
    <location>
        <begin position="64"/>
        <end position="80"/>
    </location>
</feature>
<dbReference type="PANTHER" id="PTHR10746">
    <property type="entry name" value="50S RIBOSOMAL PROTEIN L4"/>
    <property type="match status" value="1"/>
</dbReference>
<dbReference type="SUPFAM" id="SSF52166">
    <property type="entry name" value="Ribosomal protein L4"/>
    <property type="match status" value="1"/>
</dbReference>
<dbReference type="Gene3D" id="3.40.1370.10">
    <property type="match status" value="1"/>
</dbReference>
<accession>D8RG41</accession>
<dbReference type="GO" id="GO:1990904">
    <property type="term" value="C:ribonucleoprotein complex"/>
    <property type="evidence" value="ECO:0007669"/>
    <property type="project" value="UniProtKB-KW"/>
</dbReference>
<proteinExistence type="inferred from homology"/>
<name>D8RG41_SELML</name>
<keyword evidence="2" id="KW-0689">Ribosomal protein</keyword>
<protein>
    <recommendedName>
        <fullName evidence="4">Large ribosomal subunit protein uL4m</fullName>
    </recommendedName>
</protein>
<dbReference type="GO" id="GO:0005840">
    <property type="term" value="C:ribosome"/>
    <property type="evidence" value="ECO:0007669"/>
    <property type="project" value="UniProtKB-KW"/>
</dbReference>